<name>A0ABN1J8M1_9FLAO</name>
<evidence type="ECO:0000256" key="1">
    <source>
        <dbReference type="SAM" id="MobiDB-lite"/>
    </source>
</evidence>
<comment type="caution">
    <text evidence="3">The sequence shown here is derived from an EMBL/GenBank/DDBJ whole genome shotgun (WGS) entry which is preliminary data.</text>
</comment>
<accession>A0ABN1J8M1</accession>
<dbReference type="InterPro" id="IPR021729">
    <property type="entry name" value="DUF3298"/>
</dbReference>
<dbReference type="Gene3D" id="3.90.640.20">
    <property type="entry name" value="Heat-shock cognate protein, ATPase"/>
    <property type="match status" value="1"/>
</dbReference>
<organism evidence="3 4">
    <name type="scientific">Aquimarina litoralis</name>
    <dbReference type="NCBI Taxonomy" id="584605"/>
    <lineage>
        <taxon>Bacteria</taxon>
        <taxon>Pseudomonadati</taxon>
        <taxon>Bacteroidota</taxon>
        <taxon>Flavobacteriia</taxon>
        <taxon>Flavobacteriales</taxon>
        <taxon>Flavobacteriaceae</taxon>
        <taxon>Aquimarina</taxon>
    </lineage>
</organism>
<feature type="domain" description="DUF3298" evidence="2">
    <location>
        <begin position="200"/>
        <end position="277"/>
    </location>
</feature>
<dbReference type="RefSeq" id="WP_343914379.1">
    <property type="nucleotide sequence ID" value="NZ_BAAAGE010000005.1"/>
</dbReference>
<protein>
    <recommendedName>
        <fullName evidence="2">DUF3298 domain-containing protein</fullName>
    </recommendedName>
</protein>
<dbReference type="InterPro" id="IPR037126">
    <property type="entry name" value="PdaC/RsiV-like_sf"/>
</dbReference>
<keyword evidence="4" id="KW-1185">Reference proteome</keyword>
<dbReference type="Pfam" id="PF11738">
    <property type="entry name" value="DUF3298"/>
    <property type="match status" value="1"/>
</dbReference>
<reference evidence="3 4" key="1">
    <citation type="journal article" date="2019" name="Int. J. Syst. Evol. Microbiol.">
        <title>The Global Catalogue of Microorganisms (GCM) 10K type strain sequencing project: providing services to taxonomists for standard genome sequencing and annotation.</title>
        <authorList>
            <consortium name="The Broad Institute Genomics Platform"/>
            <consortium name="The Broad Institute Genome Sequencing Center for Infectious Disease"/>
            <person name="Wu L."/>
            <person name="Ma J."/>
        </authorList>
    </citation>
    <scope>NUCLEOTIDE SEQUENCE [LARGE SCALE GENOMIC DNA]</scope>
    <source>
        <strain evidence="3 4">JCM 15974</strain>
    </source>
</reference>
<evidence type="ECO:0000313" key="4">
    <source>
        <dbReference type="Proteomes" id="UP001501758"/>
    </source>
</evidence>
<evidence type="ECO:0000313" key="3">
    <source>
        <dbReference type="EMBL" id="GAA0731471.1"/>
    </source>
</evidence>
<gene>
    <name evidence="3" type="ORF">GCM10009430_43740</name>
</gene>
<dbReference type="Proteomes" id="UP001501758">
    <property type="component" value="Unassembled WGS sequence"/>
</dbReference>
<sequence length="295" mass="34591">MKYLILILIICTIGCKPKASSHPQPSHTKATNHDTNSDDIDSIAVFSEENLEMHQEKTKAIKRKKLITAPDDKAQLQDLVINKKLYKAEDYYILDYTYPYLNEDINKGYAVFNTYISETYLNIEATENEIMEDKVIFCDSMQIARCMDKRLIDYKIYNAKNDLVSVVIYKENYYSGMKHSTYMFECLNYEMDTHQFIYYNDFFDLGSEKELLSILNDEIKAAIHSGEMYYDCWEISESDFNAYKNNFVINDETITYYFDDCIICPSYTGTYSIQIPITTVMHLIRNYKDIPMIGN</sequence>
<proteinExistence type="predicted"/>
<dbReference type="EMBL" id="BAAAGE010000005">
    <property type="protein sequence ID" value="GAA0731471.1"/>
    <property type="molecule type" value="Genomic_DNA"/>
</dbReference>
<evidence type="ECO:0000259" key="2">
    <source>
        <dbReference type="Pfam" id="PF11738"/>
    </source>
</evidence>
<feature type="region of interest" description="Disordered" evidence="1">
    <location>
        <begin position="17"/>
        <end position="36"/>
    </location>
</feature>